<accession>A0A1Z5KS49</accession>
<evidence type="ECO:0000313" key="1">
    <source>
        <dbReference type="EMBL" id="GAX28925.1"/>
    </source>
</evidence>
<dbReference type="AlphaFoldDB" id="A0A1Z5KS49"/>
<dbReference type="InParanoid" id="A0A1Z5KS49"/>
<evidence type="ECO:0000313" key="2">
    <source>
        <dbReference type="Proteomes" id="UP000198406"/>
    </source>
</evidence>
<comment type="caution">
    <text evidence="1">The sequence shown here is derived from an EMBL/GenBank/DDBJ whole genome shotgun (WGS) entry which is preliminary data.</text>
</comment>
<dbReference type="EMBL" id="BDSP01000283">
    <property type="protein sequence ID" value="GAX28925.1"/>
    <property type="molecule type" value="Genomic_DNA"/>
</dbReference>
<dbReference type="Proteomes" id="UP000198406">
    <property type="component" value="Unassembled WGS sequence"/>
</dbReference>
<protein>
    <submittedName>
        <fullName evidence="1">Uncharacterized protein</fullName>
    </submittedName>
</protein>
<gene>
    <name evidence="1" type="ORF">FisN_20Lu245</name>
</gene>
<keyword evidence="2" id="KW-1185">Reference proteome</keyword>
<proteinExistence type="predicted"/>
<sequence>MQVPVATTSTEFTLGPLQLGPADCMIAVTQQCHNLHRSFDDRQESLLFRCDFLKNEIFAPSAFRVKPPGLLPTFFSVANQTIAADIWNQTTILQNYPVRVFEQSTSHEAFMLAIQVFFLRMLEKLTKNETSILDQKQCLLQRLLATSVDSARMASSPFHFSMFFLEVGRQIEPGSFGKLFPLPSSCWMMGHEEVLDLLEMALDQGALDVATGTLPMLTSQQVTFRYSYHILRELLHKLVRGNGTRPKMGSRLQHEMSIIGDVFRYASKIGNGMVAQDTCTNESSSDDDEEIRRLSALCFLPKIFFRGKGEATIGEAAATFIISGFDDDSSTWSFTSSNEDYQYSATLGSYHDVARCTVDALIEAVLPASDETNWRRGALTARLLLGMESGGTKLTTESRIARMFSSSTCLSSSLEPEMGSVIHFLRREFLECAKQIKPSAASAIADLAVLSCENLHKKQQIPDKIIYILVCLHCSNRSQELLDCLDENTQLNSLFSVCSRKLLRS</sequence>
<organism evidence="1 2">
    <name type="scientific">Fistulifera solaris</name>
    <name type="common">Oleaginous diatom</name>
    <dbReference type="NCBI Taxonomy" id="1519565"/>
    <lineage>
        <taxon>Eukaryota</taxon>
        <taxon>Sar</taxon>
        <taxon>Stramenopiles</taxon>
        <taxon>Ochrophyta</taxon>
        <taxon>Bacillariophyta</taxon>
        <taxon>Bacillariophyceae</taxon>
        <taxon>Bacillariophycidae</taxon>
        <taxon>Naviculales</taxon>
        <taxon>Naviculaceae</taxon>
        <taxon>Fistulifera</taxon>
    </lineage>
</organism>
<reference evidence="1 2" key="1">
    <citation type="journal article" date="2015" name="Plant Cell">
        <title>Oil accumulation by the oleaginous diatom Fistulifera solaris as revealed by the genome and transcriptome.</title>
        <authorList>
            <person name="Tanaka T."/>
            <person name="Maeda Y."/>
            <person name="Veluchamy A."/>
            <person name="Tanaka M."/>
            <person name="Abida H."/>
            <person name="Marechal E."/>
            <person name="Bowler C."/>
            <person name="Muto M."/>
            <person name="Sunaga Y."/>
            <person name="Tanaka M."/>
            <person name="Yoshino T."/>
            <person name="Taniguchi T."/>
            <person name="Fukuda Y."/>
            <person name="Nemoto M."/>
            <person name="Matsumoto M."/>
            <person name="Wong P.S."/>
            <person name="Aburatani S."/>
            <person name="Fujibuchi W."/>
        </authorList>
    </citation>
    <scope>NUCLEOTIDE SEQUENCE [LARGE SCALE GENOMIC DNA]</scope>
    <source>
        <strain evidence="1 2">JPCC DA0580</strain>
    </source>
</reference>
<name>A0A1Z5KS49_FISSO</name>